<feature type="signal peptide" evidence="1">
    <location>
        <begin position="1"/>
        <end position="21"/>
    </location>
</feature>
<evidence type="ECO:0000256" key="1">
    <source>
        <dbReference type="SAM" id="SignalP"/>
    </source>
</evidence>
<proteinExistence type="predicted"/>
<feature type="chain" id="PRO_5046753757" evidence="1">
    <location>
        <begin position="22"/>
        <end position="293"/>
    </location>
</feature>
<dbReference type="PANTHER" id="PTHR35841">
    <property type="entry name" value="PHOSPHONATES-BINDING PERIPLASMIC PROTEIN"/>
    <property type="match status" value="1"/>
</dbReference>
<gene>
    <name evidence="2" type="ORF">ACFQDL_10375</name>
</gene>
<evidence type="ECO:0000313" key="2">
    <source>
        <dbReference type="EMBL" id="MFC6670448.1"/>
    </source>
</evidence>
<dbReference type="Pfam" id="PF12974">
    <property type="entry name" value="Phosphonate-bd"/>
    <property type="match status" value="1"/>
</dbReference>
<protein>
    <submittedName>
        <fullName evidence="2">Phosphate/phosphite/phosphonate ABC transporter substrate-binding protein</fullName>
    </submittedName>
</protein>
<accession>A0ABW1ZZ79</accession>
<sequence>MRLFKQLLLIMLLVASPLGQAKPLVLGQISDRPGKDLDELRPMVDYAAAHLTSLGISSGEVRLFDSAEALIAAMQAGEVDWVTETPYTAARLVREAGARPLLRKWKRGQQYYQTLIYTHADSAIREIGDLAGKRIAFEHPESFSSYFVPRLILEQAGLQLTALETIGQAPDTDRVGYLFSRNEKNNALWVHKSLVSAGALNNSDWENPKRVPDALRQDLRIIYRSVQYPRAMELVSPGLALELADGLRKLLLGMAGSGATDILARYEHTTGFAPLQPGDLQLLHDIYENSRSW</sequence>
<keyword evidence="3" id="KW-1185">Reference proteome</keyword>
<dbReference type="SUPFAM" id="SSF53850">
    <property type="entry name" value="Periplasmic binding protein-like II"/>
    <property type="match status" value="1"/>
</dbReference>
<comment type="caution">
    <text evidence="2">The sequence shown here is derived from an EMBL/GenBank/DDBJ whole genome shotgun (WGS) entry which is preliminary data.</text>
</comment>
<name>A0ABW1ZZ79_9GAMM</name>
<dbReference type="Gene3D" id="3.40.190.10">
    <property type="entry name" value="Periplasmic binding protein-like II"/>
    <property type="match status" value="2"/>
</dbReference>
<organism evidence="2 3">
    <name type="scientific">Marinobacterium aestuariivivens</name>
    <dbReference type="NCBI Taxonomy" id="1698799"/>
    <lineage>
        <taxon>Bacteria</taxon>
        <taxon>Pseudomonadati</taxon>
        <taxon>Pseudomonadota</taxon>
        <taxon>Gammaproteobacteria</taxon>
        <taxon>Oceanospirillales</taxon>
        <taxon>Oceanospirillaceae</taxon>
        <taxon>Marinobacterium</taxon>
    </lineage>
</organism>
<keyword evidence="1" id="KW-0732">Signal</keyword>
<dbReference type="PANTHER" id="PTHR35841:SF1">
    <property type="entry name" value="PHOSPHONATES-BINDING PERIPLASMIC PROTEIN"/>
    <property type="match status" value="1"/>
</dbReference>
<dbReference type="EMBL" id="JBHSWE010000001">
    <property type="protein sequence ID" value="MFC6670448.1"/>
    <property type="molecule type" value="Genomic_DNA"/>
</dbReference>
<dbReference type="Proteomes" id="UP001596422">
    <property type="component" value="Unassembled WGS sequence"/>
</dbReference>
<reference evidence="3" key="1">
    <citation type="journal article" date="2019" name="Int. J. Syst. Evol. Microbiol.">
        <title>The Global Catalogue of Microorganisms (GCM) 10K type strain sequencing project: providing services to taxonomists for standard genome sequencing and annotation.</title>
        <authorList>
            <consortium name="The Broad Institute Genomics Platform"/>
            <consortium name="The Broad Institute Genome Sequencing Center for Infectious Disease"/>
            <person name="Wu L."/>
            <person name="Ma J."/>
        </authorList>
    </citation>
    <scope>NUCLEOTIDE SEQUENCE [LARGE SCALE GENOMIC DNA]</scope>
    <source>
        <strain evidence="3">NBRC 111756</strain>
    </source>
</reference>
<evidence type="ECO:0000313" key="3">
    <source>
        <dbReference type="Proteomes" id="UP001596422"/>
    </source>
</evidence>
<dbReference type="RefSeq" id="WP_379908954.1">
    <property type="nucleotide sequence ID" value="NZ_JBHSWE010000001.1"/>
</dbReference>